<feature type="transmembrane region" description="Helical" evidence="1">
    <location>
        <begin position="71"/>
        <end position="92"/>
    </location>
</feature>
<accession>A0A2I1E0K5</accession>
<dbReference type="OrthoDB" id="2384500at2759"/>
<evidence type="ECO:0000256" key="2">
    <source>
        <dbReference type="SAM" id="SignalP"/>
    </source>
</evidence>
<gene>
    <name evidence="3" type="ORF">CHRIB12_LOCUS19183</name>
    <name evidence="4" type="ORF">RhiirA1_464049</name>
</gene>
<organism evidence="3 6">
    <name type="scientific">Rhizophagus irregularis</name>
    <dbReference type="NCBI Taxonomy" id="588596"/>
    <lineage>
        <taxon>Eukaryota</taxon>
        <taxon>Fungi</taxon>
        <taxon>Fungi incertae sedis</taxon>
        <taxon>Mucoromycota</taxon>
        <taxon>Glomeromycotina</taxon>
        <taxon>Glomeromycetes</taxon>
        <taxon>Glomerales</taxon>
        <taxon>Glomeraceae</taxon>
        <taxon>Rhizophagus</taxon>
    </lineage>
</organism>
<evidence type="ECO:0000313" key="3">
    <source>
        <dbReference type="EMBL" id="CAB5385204.1"/>
    </source>
</evidence>
<dbReference type="EMBL" id="CAGKOT010000053">
    <property type="protein sequence ID" value="CAB5385204.1"/>
    <property type="molecule type" value="Genomic_DNA"/>
</dbReference>
<dbReference type="AlphaFoldDB" id="A0A2I1E0K5"/>
<comment type="caution">
    <text evidence="3">The sequence shown here is derived from an EMBL/GenBank/DDBJ whole genome shotgun (WGS) entry which is preliminary data.</text>
</comment>
<dbReference type="Proteomes" id="UP000684084">
    <property type="component" value="Unassembled WGS sequence"/>
</dbReference>
<reference evidence="4 5" key="2">
    <citation type="submission" date="2017-10" db="EMBL/GenBank/DDBJ databases">
        <title>Genome analyses suggest a sexual origin of heterokaryosis in a supposedly ancient asexual fungus.</title>
        <authorList>
            <person name="Corradi N."/>
            <person name="Sedzielewska K."/>
            <person name="Noel J."/>
            <person name="Charron P."/>
            <person name="Farinelli L."/>
            <person name="Marton T."/>
            <person name="Kruger M."/>
            <person name="Pelin A."/>
            <person name="Brachmann A."/>
            <person name="Corradi N."/>
        </authorList>
    </citation>
    <scope>NUCLEOTIDE SEQUENCE [LARGE SCALE GENOMIC DNA]</scope>
    <source>
        <strain evidence="4 5">A1</strain>
    </source>
</reference>
<evidence type="ECO:0000313" key="5">
    <source>
        <dbReference type="Proteomes" id="UP000232688"/>
    </source>
</evidence>
<sequence length="270" mass="31449">MYFSYIIITSFLCSIILAQEHESTQKPNKTDSLANFVDVLISFMVPLLIYLTIDYEYDKNEEDLDSRIGNLVYSFIFFVQIGLQEEIAFMIISVEIPFYIKILQHIISFITGIAIIGQLIYLLSKKYKFFNASLKSFQKIFNFLYYVASFLSIIVLCLLTYKFKENITTSFIISLIVTSAVIYISIIIINNIMFEDYYMLNFEKILETAGYLLLVSTFYLASLINCFILQTSAIFNKIFLNLSAILVTSWIIYAYKEERSRAEERKKPVI</sequence>
<dbReference type="Proteomes" id="UP000232688">
    <property type="component" value="Unassembled WGS sequence"/>
</dbReference>
<evidence type="ECO:0000256" key="1">
    <source>
        <dbReference type="SAM" id="Phobius"/>
    </source>
</evidence>
<evidence type="ECO:0000313" key="6">
    <source>
        <dbReference type="Proteomes" id="UP000684084"/>
    </source>
</evidence>
<feature type="chain" id="PRO_5014118286" evidence="2">
    <location>
        <begin position="19"/>
        <end position="270"/>
    </location>
</feature>
<keyword evidence="1" id="KW-0812">Transmembrane</keyword>
<feature type="transmembrane region" description="Helical" evidence="1">
    <location>
        <begin position="167"/>
        <end position="189"/>
    </location>
</feature>
<keyword evidence="2" id="KW-0732">Signal</keyword>
<feature type="signal peptide" evidence="2">
    <location>
        <begin position="1"/>
        <end position="18"/>
    </location>
</feature>
<feature type="transmembrane region" description="Helical" evidence="1">
    <location>
        <begin position="238"/>
        <end position="255"/>
    </location>
</feature>
<feature type="transmembrane region" description="Helical" evidence="1">
    <location>
        <begin position="34"/>
        <end position="51"/>
    </location>
</feature>
<keyword evidence="1" id="KW-1133">Transmembrane helix</keyword>
<evidence type="ECO:0000313" key="4">
    <source>
        <dbReference type="EMBL" id="PKC63247.1"/>
    </source>
</evidence>
<dbReference type="VEuPathDB" id="FungiDB:RhiirA1_464049"/>
<reference evidence="4 5" key="1">
    <citation type="submission" date="2017-10" db="EMBL/GenBank/DDBJ databases">
        <title>Extensive intraspecific genome diversity in a model arbuscular mycorrhizal fungus.</title>
        <authorList>
            <person name="Chen E.C.H."/>
            <person name="Morin E."/>
            <person name="Baudet D."/>
            <person name="Noel J."/>
            <person name="Ndikumana S."/>
            <person name="Charron P."/>
            <person name="St-Onge C."/>
            <person name="Giorgi J."/>
            <person name="Grigoriev I.V."/>
            <person name="Roux C."/>
            <person name="Martin F.M."/>
            <person name="Corradi N."/>
        </authorList>
    </citation>
    <scope>NUCLEOTIDE SEQUENCE [LARGE SCALE GENOMIC DNA]</scope>
    <source>
        <strain evidence="4 5">A1</strain>
    </source>
</reference>
<name>A0A2I1E0K5_9GLOM</name>
<protein>
    <submittedName>
        <fullName evidence="3">Uncharacterized protein</fullName>
    </submittedName>
</protein>
<dbReference type="EMBL" id="LLXH01000760">
    <property type="protein sequence ID" value="PKC63247.1"/>
    <property type="molecule type" value="Genomic_DNA"/>
</dbReference>
<feature type="transmembrane region" description="Helical" evidence="1">
    <location>
        <begin position="143"/>
        <end position="161"/>
    </location>
</feature>
<keyword evidence="1" id="KW-0472">Membrane</keyword>
<feature type="transmembrane region" description="Helical" evidence="1">
    <location>
        <begin position="98"/>
        <end position="123"/>
    </location>
</feature>
<proteinExistence type="predicted"/>
<dbReference type="VEuPathDB" id="FungiDB:FUN_002315"/>
<feature type="transmembrane region" description="Helical" evidence="1">
    <location>
        <begin position="210"/>
        <end position="232"/>
    </location>
</feature>
<dbReference type="VEuPathDB" id="FungiDB:RhiirFUN_002375"/>
<reference evidence="3" key="3">
    <citation type="submission" date="2020-05" db="EMBL/GenBank/DDBJ databases">
        <authorList>
            <person name="Rincon C."/>
            <person name="Sanders R I."/>
            <person name="Robbins C."/>
            <person name="Chaturvedi A."/>
        </authorList>
    </citation>
    <scope>NUCLEOTIDE SEQUENCE</scope>
    <source>
        <strain evidence="3">CHB12</strain>
    </source>
</reference>